<dbReference type="EMBL" id="CAJPWZ010001580">
    <property type="protein sequence ID" value="CAG2217900.1"/>
    <property type="molecule type" value="Genomic_DNA"/>
</dbReference>
<accession>A0A8S3SBZ2</accession>
<dbReference type="OrthoDB" id="6104233at2759"/>
<evidence type="ECO:0008006" key="3">
    <source>
        <dbReference type="Google" id="ProtNLM"/>
    </source>
</evidence>
<dbReference type="Proteomes" id="UP000683360">
    <property type="component" value="Unassembled WGS sequence"/>
</dbReference>
<proteinExistence type="predicted"/>
<reference evidence="1" key="1">
    <citation type="submission" date="2021-03" db="EMBL/GenBank/DDBJ databases">
        <authorList>
            <person name="Bekaert M."/>
        </authorList>
    </citation>
    <scope>NUCLEOTIDE SEQUENCE</scope>
</reference>
<gene>
    <name evidence="1" type="ORF">MEDL_31560</name>
</gene>
<name>A0A8S3SBZ2_MYTED</name>
<dbReference type="AlphaFoldDB" id="A0A8S3SBZ2"/>
<sequence length="168" mass="19053">MRNTFAGSSRGYGFYFGTTNLACFNRGKRSPSISTIRLTHRYLYYRGYYYEWTGLIGKSAGKTEGRTLIGTSPRRSHCNSETDYPAAGYGVLSTECVKGCARYYQAAYYFHGLYNNCHHFANWLADILCTRSSCPLTVLDINMAKVKLFSIYLKVKTVFNVRTVITVS</sequence>
<keyword evidence="2" id="KW-1185">Reference proteome</keyword>
<evidence type="ECO:0000313" key="1">
    <source>
        <dbReference type="EMBL" id="CAG2217900.1"/>
    </source>
</evidence>
<evidence type="ECO:0000313" key="2">
    <source>
        <dbReference type="Proteomes" id="UP000683360"/>
    </source>
</evidence>
<protein>
    <recommendedName>
        <fullName evidence="3">PPPDE domain-containing protein</fullName>
    </recommendedName>
</protein>
<organism evidence="1 2">
    <name type="scientific">Mytilus edulis</name>
    <name type="common">Blue mussel</name>
    <dbReference type="NCBI Taxonomy" id="6550"/>
    <lineage>
        <taxon>Eukaryota</taxon>
        <taxon>Metazoa</taxon>
        <taxon>Spiralia</taxon>
        <taxon>Lophotrochozoa</taxon>
        <taxon>Mollusca</taxon>
        <taxon>Bivalvia</taxon>
        <taxon>Autobranchia</taxon>
        <taxon>Pteriomorphia</taxon>
        <taxon>Mytilida</taxon>
        <taxon>Mytiloidea</taxon>
        <taxon>Mytilidae</taxon>
        <taxon>Mytilinae</taxon>
        <taxon>Mytilus</taxon>
    </lineage>
</organism>
<comment type="caution">
    <text evidence="1">The sequence shown here is derived from an EMBL/GenBank/DDBJ whole genome shotgun (WGS) entry which is preliminary data.</text>
</comment>